<dbReference type="PANTHER" id="PTHR43333:SF1">
    <property type="entry name" value="D-ISOMER SPECIFIC 2-HYDROXYACID DEHYDROGENASE NAD-BINDING DOMAIN-CONTAINING PROTEIN"/>
    <property type="match status" value="1"/>
</dbReference>
<feature type="domain" description="D-isomer specific 2-hydroxyacid dehydrogenase catalytic" evidence="5">
    <location>
        <begin position="9"/>
        <end position="309"/>
    </location>
</feature>
<dbReference type="Proteomes" id="UP000256869">
    <property type="component" value="Unassembled WGS sequence"/>
</dbReference>
<protein>
    <submittedName>
        <fullName evidence="7">Phosphoglycerate dehydrogenase-like enzyme</fullName>
    </submittedName>
</protein>
<evidence type="ECO:0000313" key="8">
    <source>
        <dbReference type="Proteomes" id="UP000256869"/>
    </source>
</evidence>
<dbReference type="InterPro" id="IPR036291">
    <property type="entry name" value="NAD(P)-bd_dom_sf"/>
</dbReference>
<dbReference type="AlphaFoldDB" id="A0A3D9I393"/>
<dbReference type="CDD" id="cd05300">
    <property type="entry name" value="2-Hacid_dh_1"/>
    <property type="match status" value="1"/>
</dbReference>
<proteinExistence type="inferred from homology"/>
<keyword evidence="2 4" id="KW-0560">Oxidoreductase</keyword>
<dbReference type="OrthoDB" id="9805416at2"/>
<dbReference type="Gene3D" id="3.40.50.720">
    <property type="entry name" value="NAD(P)-binding Rossmann-like Domain"/>
    <property type="match status" value="2"/>
</dbReference>
<dbReference type="SUPFAM" id="SSF51735">
    <property type="entry name" value="NAD(P)-binding Rossmann-fold domains"/>
    <property type="match status" value="1"/>
</dbReference>
<evidence type="ECO:0000259" key="5">
    <source>
        <dbReference type="Pfam" id="PF00389"/>
    </source>
</evidence>
<keyword evidence="8" id="KW-1185">Reference proteome</keyword>
<gene>
    <name evidence="7" type="ORF">DFP95_11416</name>
</gene>
<name>A0A3D9I393_9BACL</name>
<dbReference type="SUPFAM" id="SSF52283">
    <property type="entry name" value="Formate/glycerate dehydrogenase catalytic domain-like"/>
    <property type="match status" value="1"/>
</dbReference>
<evidence type="ECO:0000256" key="2">
    <source>
        <dbReference type="ARBA" id="ARBA00023002"/>
    </source>
</evidence>
<dbReference type="GO" id="GO:0051287">
    <property type="term" value="F:NAD binding"/>
    <property type="evidence" value="ECO:0007669"/>
    <property type="project" value="InterPro"/>
</dbReference>
<dbReference type="Pfam" id="PF02826">
    <property type="entry name" value="2-Hacid_dh_C"/>
    <property type="match status" value="1"/>
</dbReference>
<dbReference type="Pfam" id="PF00389">
    <property type="entry name" value="2-Hacid_dh"/>
    <property type="match status" value="1"/>
</dbReference>
<evidence type="ECO:0000256" key="3">
    <source>
        <dbReference type="ARBA" id="ARBA00023027"/>
    </source>
</evidence>
<feature type="domain" description="D-isomer specific 2-hydroxyacid dehydrogenase NAD-binding" evidence="6">
    <location>
        <begin position="104"/>
        <end position="278"/>
    </location>
</feature>
<evidence type="ECO:0000256" key="4">
    <source>
        <dbReference type="RuleBase" id="RU003719"/>
    </source>
</evidence>
<dbReference type="InterPro" id="IPR006139">
    <property type="entry name" value="D-isomer_2_OHA_DH_cat_dom"/>
</dbReference>
<evidence type="ECO:0000313" key="7">
    <source>
        <dbReference type="EMBL" id="RED56243.1"/>
    </source>
</evidence>
<dbReference type="EMBL" id="QRDY01000014">
    <property type="protein sequence ID" value="RED56243.1"/>
    <property type="molecule type" value="Genomic_DNA"/>
</dbReference>
<dbReference type="PANTHER" id="PTHR43333">
    <property type="entry name" value="2-HACID_DH_C DOMAIN-CONTAINING PROTEIN"/>
    <property type="match status" value="1"/>
</dbReference>
<evidence type="ECO:0000259" key="6">
    <source>
        <dbReference type="Pfam" id="PF02826"/>
    </source>
</evidence>
<comment type="similarity">
    <text evidence="1 4">Belongs to the D-isomer specific 2-hydroxyacid dehydrogenase family.</text>
</comment>
<dbReference type="FunFam" id="3.40.50.720:FF:000363">
    <property type="entry name" value="D-isomer specific 2-hydroxyacid dehydrogenase"/>
    <property type="match status" value="1"/>
</dbReference>
<keyword evidence="3" id="KW-0520">NAD</keyword>
<dbReference type="RefSeq" id="WP_115994465.1">
    <property type="nucleotide sequence ID" value="NZ_QRDY01000014.1"/>
</dbReference>
<dbReference type="GO" id="GO:0016616">
    <property type="term" value="F:oxidoreductase activity, acting on the CH-OH group of donors, NAD or NADP as acceptor"/>
    <property type="evidence" value="ECO:0007669"/>
    <property type="project" value="InterPro"/>
</dbReference>
<organism evidence="7 8">
    <name type="scientific">Cohnella lupini</name>
    <dbReference type="NCBI Taxonomy" id="1294267"/>
    <lineage>
        <taxon>Bacteria</taxon>
        <taxon>Bacillati</taxon>
        <taxon>Bacillota</taxon>
        <taxon>Bacilli</taxon>
        <taxon>Bacillales</taxon>
        <taxon>Paenibacillaceae</taxon>
        <taxon>Cohnella</taxon>
    </lineage>
</organism>
<sequence length="316" mass="35350">MTTMLLLYELKPEQEKQIQDVVPEWTIVSGRNGPLTEEHYRNAEIVLGWNADMEKALDSGSKLKWVQTSSAGVERLPLVKLKQHGVHLTSASGIHPVSMAETLFAMLLAFSRNLHHAVQNQSRREWKASDRYYQLSGKTMGIIGAGVIGGEIARLAGAFGMRTLGIRRSSAPLEGIDRMYAMEQLDEVLSLSDVVVNVLPFTDETRYLFNAERFAQMRKDAWFFNMGRGASVDTDALVQALRVGTVGAAGLDVFEVEPLPADHPLWTMDNVIITPHIGGWTDHYKKRVADILLHNLHAYTATGKPSRNLVDYDRMY</sequence>
<reference evidence="7 8" key="1">
    <citation type="submission" date="2018-07" db="EMBL/GenBank/DDBJ databases">
        <title>Genomic Encyclopedia of Type Strains, Phase III (KMG-III): the genomes of soil and plant-associated and newly described type strains.</title>
        <authorList>
            <person name="Whitman W."/>
        </authorList>
    </citation>
    <scope>NUCLEOTIDE SEQUENCE [LARGE SCALE GENOMIC DNA]</scope>
    <source>
        <strain evidence="7 8">CECT 8236</strain>
    </source>
</reference>
<dbReference type="InterPro" id="IPR006140">
    <property type="entry name" value="D-isomer_DH_NAD-bd"/>
</dbReference>
<evidence type="ECO:0000256" key="1">
    <source>
        <dbReference type="ARBA" id="ARBA00005854"/>
    </source>
</evidence>
<comment type="caution">
    <text evidence="7">The sequence shown here is derived from an EMBL/GenBank/DDBJ whole genome shotgun (WGS) entry which is preliminary data.</text>
</comment>
<accession>A0A3D9I393</accession>